<dbReference type="KEGG" id="age:AA314_04011"/>
<dbReference type="Proteomes" id="UP000035579">
    <property type="component" value="Chromosome"/>
</dbReference>
<dbReference type="PROSITE" id="PS00530">
    <property type="entry name" value="RNASE_T2_1"/>
    <property type="match status" value="1"/>
</dbReference>
<dbReference type="SUPFAM" id="SSF55895">
    <property type="entry name" value="Ribonuclease Rh-like"/>
    <property type="match status" value="1"/>
</dbReference>
<gene>
    <name evidence="4" type="ORF">AA314_04011</name>
    <name evidence="5" type="ORF">ATI61_108228</name>
</gene>
<reference evidence="4 6" key="1">
    <citation type="submission" date="2015-05" db="EMBL/GenBank/DDBJ databases">
        <title>Genome assembly of Archangium gephyra DSM 2261.</title>
        <authorList>
            <person name="Sharma G."/>
            <person name="Subramanian S."/>
        </authorList>
    </citation>
    <scope>NUCLEOTIDE SEQUENCE [LARGE SCALE GENOMIC DNA]</scope>
    <source>
        <strain evidence="4 6">DSM 2261</strain>
    </source>
</reference>
<evidence type="ECO:0000256" key="3">
    <source>
        <dbReference type="SAM" id="SignalP"/>
    </source>
</evidence>
<dbReference type="InterPro" id="IPR001568">
    <property type="entry name" value="RNase_T2-like"/>
</dbReference>
<dbReference type="GO" id="GO:0006401">
    <property type="term" value="P:RNA catabolic process"/>
    <property type="evidence" value="ECO:0007669"/>
    <property type="project" value="UniProtKB-ARBA"/>
</dbReference>
<evidence type="ECO:0000256" key="2">
    <source>
        <dbReference type="RuleBase" id="RU004328"/>
    </source>
</evidence>
<evidence type="ECO:0000313" key="6">
    <source>
        <dbReference type="Proteomes" id="UP000035579"/>
    </source>
</evidence>
<proteinExistence type="inferred from homology"/>
<comment type="similarity">
    <text evidence="1 2">Belongs to the RNase T2 family.</text>
</comment>
<name>A0AAC8TDW1_9BACT</name>
<dbReference type="InterPro" id="IPR018188">
    <property type="entry name" value="RNase_T2_His_AS_1"/>
</dbReference>
<dbReference type="GO" id="GO:0033897">
    <property type="term" value="F:ribonuclease T2 activity"/>
    <property type="evidence" value="ECO:0007669"/>
    <property type="project" value="InterPro"/>
</dbReference>
<dbReference type="PANTHER" id="PTHR11240:SF22">
    <property type="entry name" value="RIBONUCLEASE T2"/>
    <property type="match status" value="1"/>
</dbReference>
<evidence type="ECO:0000313" key="7">
    <source>
        <dbReference type="Proteomes" id="UP000256345"/>
    </source>
</evidence>
<reference evidence="5 7" key="2">
    <citation type="submission" date="2018-08" db="EMBL/GenBank/DDBJ databases">
        <title>Genomic Encyclopedia of Archaeal and Bacterial Type Strains, Phase II (KMG-II): from individual species to whole genera.</title>
        <authorList>
            <person name="Goeker M."/>
        </authorList>
    </citation>
    <scope>NUCLEOTIDE SEQUENCE [LARGE SCALE GENOMIC DNA]</scope>
    <source>
        <strain evidence="5 7">DSM 2261</strain>
    </source>
</reference>
<dbReference type="InterPro" id="IPR036430">
    <property type="entry name" value="RNase_T2-like_sf"/>
</dbReference>
<dbReference type="Proteomes" id="UP000256345">
    <property type="component" value="Unassembled WGS sequence"/>
</dbReference>
<dbReference type="PANTHER" id="PTHR11240">
    <property type="entry name" value="RIBONUCLEASE T2"/>
    <property type="match status" value="1"/>
</dbReference>
<dbReference type="EMBL" id="CP011509">
    <property type="protein sequence ID" value="AKJ02385.1"/>
    <property type="molecule type" value="Genomic_DNA"/>
</dbReference>
<accession>A0AAC8TDW1</accession>
<dbReference type="PROSITE" id="PS00531">
    <property type="entry name" value="RNASE_T2_2"/>
    <property type="match status" value="1"/>
</dbReference>
<dbReference type="Pfam" id="PF00445">
    <property type="entry name" value="Ribonuclease_T2"/>
    <property type="match status" value="1"/>
</dbReference>
<evidence type="ECO:0000313" key="5">
    <source>
        <dbReference type="EMBL" id="REG28688.1"/>
    </source>
</evidence>
<organism evidence="4 6">
    <name type="scientific">Archangium gephyra</name>
    <dbReference type="NCBI Taxonomy" id="48"/>
    <lineage>
        <taxon>Bacteria</taxon>
        <taxon>Pseudomonadati</taxon>
        <taxon>Myxococcota</taxon>
        <taxon>Myxococcia</taxon>
        <taxon>Myxococcales</taxon>
        <taxon>Cystobacterineae</taxon>
        <taxon>Archangiaceae</taxon>
        <taxon>Archangium</taxon>
    </lineage>
</organism>
<dbReference type="Gene3D" id="3.90.730.10">
    <property type="entry name" value="Ribonuclease T2-like"/>
    <property type="match status" value="1"/>
</dbReference>
<evidence type="ECO:0000313" key="4">
    <source>
        <dbReference type="EMBL" id="AKJ02385.1"/>
    </source>
</evidence>
<dbReference type="GO" id="GO:0003723">
    <property type="term" value="F:RNA binding"/>
    <property type="evidence" value="ECO:0007669"/>
    <property type="project" value="InterPro"/>
</dbReference>
<keyword evidence="3" id="KW-0732">Signal</keyword>
<evidence type="ECO:0000256" key="1">
    <source>
        <dbReference type="ARBA" id="ARBA00007469"/>
    </source>
</evidence>
<protein>
    <submittedName>
        <fullName evidence="4">Ribonuclease I</fullName>
    </submittedName>
    <submittedName>
        <fullName evidence="5">Ribonuclease T2</fullName>
    </submittedName>
</protein>
<feature type="signal peptide" evidence="3">
    <location>
        <begin position="1"/>
        <end position="23"/>
    </location>
</feature>
<dbReference type="RefSeq" id="WP_053066553.1">
    <property type="nucleotide sequence ID" value="NZ_CP011509.1"/>
</dbReference>
<sequence length="281" mass="28734">MRRGLLTLSLACLVLTSGFGPPASNIFKSQGRPASSCSKAGGFSQYVLALSWAPSFCGANTSHCGLKECQNLSGSFAGNHLTLHGLWPQYTDAEAPSGCTYPSNCQGPAYDPSTLPTDMAKYAPAYALDGLGAHEWPKHGTCSGLTQPAFYQSALRVFQSLGGDQGTPGALTQNIGGQVALATLQKAFGNVPAESVTLSCDKACNLQQVGICFGADAQGNPTAPAACPQSTTKSNYDNSCVVGVSGGKTPQQPMCPMIKLRAPAGTCATGSGSGAGQGKNR</sequence>
<dbReference type="InterPro" id="IPR033130">
    <property type="entry name" value="RNase_T2_His_AS_2"/>
</dbReference>
<dbReference type="AlphaFoldDB" id="A0AAC8TDW1"/>
<keyword evidence="7" id="KW-1185">Reference proteome</keyword>
<dbReference type="EMBL" id="QUMU01000008">
    <property type="protein sequence ID" value="REG28688.1"/>
    <property type="molecule type" value="Genomic_DNA"/>
</dbReference>
<feature type="chain" id="PRO_5042233294" evidence="3">
    <location>
        <begin position="24"/>
        <end position="281"/>
    </location>
</feature>